<evidence type="ECO:0000256" key="2">
    <source>
        <dbReference type="ARBA" id="ARBA00018768"/>
    </source>
</evidence>
<evidence type="ECO:0000256" key="8">
    <source>
        <dbReference type="PROSITE-ProRule" id="PRU00533"/>
    </source>
</evidence>
<evidence type="ECO:0000313" key="11">
    <source>
        <dbReference type="Proteomes" id="UP001595579"/>
    </source>
</evidence>
<evidence type="ECO:0000256" key="9">
    <source>
        <dbReference type="RuleBase" id="RU361135"/>
    </source>
</evidence>
<evidence type="ECO:0000256" key="3">
    <source>
        <dbReference type="ARBA" id="ARBA00022654"/>
    </source>
</evidence>
<proteinExistence type="inferred from homology"/>
<dbReference type="Proteomes" id="UP001595579">
    <property type="component" value="Unassembled WGS sequence"/>
</dbReference>
<evidence type="ECO:0000256" key="6">
    <source>
        <dbReference type="ARBA" id="ARBA00022929"/>
    </source>
</evidence>
<dbReference type="PANTHER" id="PTHR39322:SF1">
    <property type="entry name" value="ISOVALERYL-HOMOSERINE LACTONE SYNTHASE"/>
    <property type="match status" value="1"/>
</dbReference>
<dbReference type="EMBL" id="JBHRUG010000003">
    <property type="protein sequence ID" value="MFC3282490.1"/>
    <property type="molecule type" value="Genomic_DNA"/>
</dbReference>
<dbReference type="InterPro" id="IPR016181">
    <property type="entry name" value="Acyl_CoA_acyltransferase"/>
</dbReference>
<comment type="catalytic activity">
    <reaction evidence="7 9">
        <text>a fatty acyl-[ACP] + S-adenosyl-L-methionine = an N-acyl-L-homoserine lactone + S-methyl-5'-thioadenosine + holo-[ACP] + H(+)</text>
        <dbReference type="Rhea" id="RHEA:10096"/>
        <dbReference type="Rhea" id="RHEA-COMP:9685"/>
        <dbReference type="Rhea" id="RHEA-COMP:14125"/>
        <dbReference type="ChEBI" id="CHEBI:15378"/>
        <dbReference type="ChEBI" id="CHEBI:17509"/>
        <dbReference type="ChEBI" id="CHEBI:55474"/>
        <dbReference type="ChEBI" id="CHEBI:59789"/>
        <dbReference type="ChEBI" id="CHEBI:64479"/>
        <dbReference type="ChEBI" id="CHEBI:138651"/>
        <dbReference type="EC" id="2.3.1.184"/>
    </reaction>
</comment>
<keyword evidence="4 9" id="KW-0808">Transferase</keyword>
<reference evidence="11" key="1">
    <citation type="journal article" date="2019" name="Int. J. Syst. Evol. Microbiol.">
        <title>The Global Catalogue of Microorganisms (GCM) 10K type strain sequencing project: providing services to taxonomists for standard genome sequencing and annotation.</title>
        <authorList>
            <consortium name="The Broad Institute Genomics Platform"/>
            <consortium name="The Broad Institute Genome Sequencing Center for Infectious Disease"/>
            <person name="Wu L."/>
            <person name="Ma J."/>
        </authorList>
    </citation>
    <scope>NUCLEOTIDE SEQUENCE [LARGE SCALE GENOMIC DNA]</scope>
    <source>
        <strain evidence="11">CECT 7698</strain>
    </source>
</reference>
<dbReference type="PROSITE" id="PS51187">
    <property type="entry name" value="AUTOINDUCER_SYNTH_2"/>
    <property type="match status" value="1"/>
</dbReference>
<dbReference type="Pfam" id="PF00765">
    <property type="entry name" value="Autoind_synth"/>
    <property type="match status" value="1"/>
</dbReference>
<dbReference type="PRINTS" id="PR01549">
    <property type="entry name" value="AUTOINDCRSYN"/>
</dbReference>
<dbReference type="InterPro" id="IPR001690">
    <property type="entry name" value="Autoind_synthase"/>
</dbReference>
<evidence type="ECO:0000256" key="1">
    <source>
        <dbReference type="ARBA" id="ARBA00012340"/>
    </source>
</evidence>
<evidence type="ECO:0000256" key="5">
    <source>
        <dbReference type="ARBA" id="ARBA00022691"/>
    </source>
</evidence>
<sequence length="231" mass="26161">MKTDGITTYVSDYKSINENVLKQIFHCRKSVFIDRRKWDIGSYDDGELEVDDYDDVHSYYLYTWHEGVTGCVRLRPSHKPTLLSGPLQWIRSPIETKETQGAVTWEASRFFITPRRSFAYGFSNNRIDARTLALFDGMINFAIASGIDSYEVVVDSLMERVLRRSGWKLNILNSGVGTQQENVYYGLLDCSIESYQSLKRISDILSNSKHGKGDSDIAISSSISQLSSAPA</sequence>
<keyword evidence="6 8" id="KW-0071">Autoinducer synthesis</keyword>
<gene>
    <name evidence="10" type="ORF">ACFOEV_02550</name>
</gene>
<dbReference type="PANTHER" id="PTHR39322">
    <property type="entry name" value="ACYL-HOMOSERINE-LACTONE SYNTHASE"/>
    <property type="match status" value="1"/>
</dbReference>
<evidence type="ECO:0000256" key="7">
    <source>
        <dbReference type="ARBA" id="ARBA00048576"/>
    </source>
</evidence>
<organism evidence="10 11">
    <name type="scientific">Litchfieldella rifensis</name>
    <dbReference type="NCBI Taxonomy" id="762643"/>
    <lineage>
        <taxon>Bacteria</taxon>
        <taxon>Pseudomonadati</taxon>
        <taxon>Pseudomonadota</taxon>
        <taxon>Gammaproteobacteria</taxon>
        <taxon>Oceanospirillales</taxon>
        <taxon>Halomonadaceae</taxon>
        <taxon>Litchfieldella</taxon>
    </lineage>
</organism>
<dbReference type="SUPFAM" id="SSF55729">
    <property type="entry name" value="Acyl-CoA N-acyltransferases (Nat)"/>
    <property type="match status" value="1"/>
</dbReference>
<dbReference type="RefSeq" id="WP_386771298.1">
    <property type="nucleotide sequence ID" value="NZ_JBHRUG010000003.1"/>
</dbReference>
<name>A0ABV7LLA1_9GAMM</name>
<keyword evidence="11" id="KW-1185">Reference proteome</keyword>
<accession>A0ABV7LLA1</accession>
<dbReference type="Gene3D" id="3.40.630.30">
    <property type="match status" value="1"/>
</dbReference>
<evidence type="ECO:0000256" key="4">
    <source>
        <dbReference type="ARBA" id="ARBA00022679"/>
    </source>
</evidence>
<evidence type="ECO:0000313" key="10">
    <source>
        <dbReference type="EMBL" id="MFC3282490.1"/>
    </source>
</evidence>
<comment type="caution">
    <text evidence="10">The sequence shown here is derived from an EMBL/GenBank/DDBJ whole genome shotgun (WGS) entry which is preliminary data.</text>
</comment>
<keyword evidence="3 8" id="KW-0673">Quorum sensing</keyword>
<protein>
    <recommendedName>
        <fullName evidence="2 9">Acyl-homoserine-lactone synthase</fullName>
        <ecNumber evidence="1 9">2.3.1.184</ecNumber>
    </recommendedName>
    <alternativeName>
        <fullName evidence="9">Autoinducer synthesis protein</fullName>
    </alternativeName>
</protein>
<keyword evidence="5 9" id="KW-0949">S-adenosyl-L-methionine</keyword>
<dbReference type="EC" id="2.3.1.184" evidence="1 9"/>
<comment type="similarity">
    <text evidence="8 9">Belongs to the autoinducer synthase family.</text>
</comment>